<dbReference type="KEGG" id="cpf:CPF_2672"/>
<dbReference type="Pfam" id="PF03960">
    <property type="entry name" value="ArsC"/>
    <property type="match status" value="1"/>
</dbReference>
<accession>A0A0H2YST2</accession>
<dbReference type="eggNOG" id="COG1393">
    <property type="taxonomic scope" value="Bacteria"/>
</dbReference>
<keyword evidence="3" id="KW-1185">Reference proteome</keyword>
<gene>
    <name evidence="2" type="ordered locus">CPF_2672</name>
</gene>
<reference evidence="2 3" key="1">
    <citation type="journal article" date="2006" name="Genome Res.">
        <title>Skewed genomic variability in strains of the toxigenic bacterial pathogen, Clostridium perfringens.</title>
        <authorList>
            <person name="Myers G.S."/>
            <person name="Rasko D.A."/>
            <person name="Cheung J.K."/>
            <person name="Ravel J."/>
            <person name="Seshadri R."/>
            <person name="Deboy R.T."/>
            <person name="Ren Q."/>
            <person name="Varga J."/>
            <person name="Awad M.M."/>
            <person name="Brinkac L.M."/>
            <person name="Daugherty S.C."/>
            <person name="Haft D.H."/>
            <person name="Dodson R.J."/>
            <person name="Madupu R."/>
            <person name="Nelson W.C."/>
            <person name="Rosovitz M.J."/>
            <person name="Sullivan S.A."/>
            <person name="Khouri H."/>
            <person name="Dimitrov G.I."/>
            <person name="Watkins K.L."/>
            <person name="Mulligan S."/>
            <person name="Benton J."/>
            <person name="Radune D."/>
            <person name="Fisher D.J."/>
            <person name="Atkins H.S."/>
            <person name="Hiscox T."/>
            <person name="Jost B.H."/>
            <person name="Billington S.J."/>
            <person name="Songer J.G."/>
            <person name="McClane B.A."/>
            <person name="Titball R.W."/>
            <person name="Rood J.I."/>
            <person name="Melville S.B."/>
            <person name="Paulsen I.T."/>
        </authorList>
    </citation>
    <scope>NUCLEOTIDE SEQUENCE [LARGE SCALE GENOMIC DNA]</scope>
    <source>
        <strain evidence="3">ATCC 13124 / DSM 756 / JCM 1290 / NCIMB 6125 / NCTC 8237 / S 107 / Type A</strain>
    </source>
</reference>
<dbReference type="Proteomes" id="UP000001823">
    <property type="component" value="Chromosome"/>
</dbReference>
<dbReference type="RefSeq" id="WP_004460474.1">
    <property type="nucleotide sequence ID" value="NC_008261.1"/>
</dbReference>
<dbReference type="InterPro" id="IPR006504">
    <property type="entry name" value="Tscrpt_reg_Spx/MgsR"/>
</dbReference>
<dbReference type="AlphaFoldDB" id="A0A0H2YST2"/>
<dbReference type="InterPro" id="IPR006660">
    <property type="entry name" value="Arsenate_reductase-like"/>
</dbReference>
<dbReference type="CDD" id="cd03036">
    <property type="entry name" value="ArsC_like"/>
    <property type="match status" value="1"/>
</dbReference>
<dbReference type="NCBIfam" id="TIGR01617">
    <property type="entry name" value="arsC_related"/>
    <property type="match status" value="1"/>
</dbReference>
<protein>
    <submittedName>
        <fullName evidence="2">ArsC family protein</fullName>
    </submittedName>
</protein>
<dbReference type="GeneID" id="93001051"/>
<dbReference type="PROSITE" id="PS51353">
    <property type="entry name" value="ARSC"/>
    <property type="match status" value="1"/>
</dbReference>
<evidence type="ECO:0000313" key="3">
    <source>
        <dbReference type="Proteomes" id="UP000001823"/>
    </source>
</evidence>
<evidence type="ECO:0000256" key="1">
    <source>
        <dbReference type="PROSITE-ProRule" id="PRU01282"/>
    </source>
</evidence>
<dbReference type="SUPFAM" id="SSF52833">
    <property type="entry name" value="Thioredoxin-like"/>
    <property type="match status" value="1"/>
</dbReference>
<organism evidence="2 3">
    <name type="scientific">Clostridium perfringens (strain ATCC 13124 / DSM 756 / JCM 1290 / NCIMB 6125 / NCTC 8237 / Type A)</name>
    <dbReference type="NCBI Taxonomy" id="195103"/>
    <lineage>
        <taxon>Bacteria</taxon>
        <taxon>Bacillati</taxon>
        <taxon>Bacillota</taxon>
        <taxon>Clostridia</taxon>
        <taxon>Eubacteriales</taxon>
        <taxon>Clostridiaceae</taxon>
        <taxon>Clostridium</taxon>
    </lineage>
</organism>
<dbReference type="HOGENOM" id="CLU_116644_2_0_9"/>
<dbReference type="PANTHER" id="PTHR30041">
    <property type="entry name" value="ARSENATE REDUCTASE"/>
    <property type="match status" value="1"/>
</dbReference>
<proteinExistence type="inferred from homology"/>
<sequence>MSCLFLEYPKCSTCRKAKKWLEENNIDFTDRMIVEENPTKEELKAWYDKSGVKLNKFFNTSGKLYREMNLKDKVKTASEDELLDILSSNGMLVKRPLLIKEDLVLIGFKEEEWAENLK</sequence>
<name>A0A0H2YST2_CLOP1</name>
<dbReference type="InterPro" id="IPR036249">
    <property type="entry name" value="Thioredoxin-like_sf"/>
</dbReference>
<dbReference type="PaxDb" id="195103-CPF_2672"/>
<dbReference type="STRING" id="195103.CPF_2672"/>
<dbReference type="PANTHER" id="PTHR30041:SF8">
    <property type="entry name" value="PROTEIN YFFB"/>
    <property type="match status" value="1"/>
</dbReference>
<comment type="similarity">
    <text evidence="1">Belongs to the ArsC family.</text>
</comment>
<dbReference type="Gene3D" id="3.40.30.10">
    <property type="entry name" value="Glutaredoxin"/>
    <property type="match status" value="1"/>
</dbReference>
<evidence type="ECO:0000313" key="2">
    <source>
        <dbReference type="EMBL" id="ABG83813.1"/>
    </source>
</evidence>
<dbReference type="EMBL" id="CP000246">
    <property type="protein sequence ID" value="ABG83813.1"/>
    <property type="molecule type" value="Genomic_DNA"/>
</dbReference>